<dbReference type="AlphaFoldDB" id="A0A8S9Z1R4"/>
<dbReference type="OrthoDB" id="10407439at2759"/>
<name>A0A8S9Z1R4_9TREM</name>
<feature type="chain" id="PRO_5035835621" evidence="1">
    <location>
        <begin position="25"/>
        <end position="152"/>
    </location>
</feature>
<accession>A0A8S9Z1R4</accession>
<keyword evidence="3" id="KW-1185">Reference proteome</keyword>
<gene>
    <name evidence="2" type="ORF">EG68_05206</name>
</gene>
<proteinExistence type="predicted"/>
<evidence type="ECO:0000313" key="3">
    <source>
        <dbReference type="Proteomes" id="UP000822476"/>
    </source>
</evidence>
<evidence type="ECO:0000313" key="2">
    <source>
        <dbReference type="EMBL" id="KAF7257928.1"/>
    </source>
</evidence>
<evidence type="ECO:0000256" key="1">
    <source>
        <dbReference type="SAM" id="SignalP"/>
    </source>
</evidence>
<keyword evidence="1" id="KW-0732">Signal</keyword>
<reference evidence="2" key="1">
    <citation type="submission" date="2019-07" db="EMBL/GenBank/DDBJ databases">
        <title>Annotation for the trematode Paragonimus miyazaki's.</title>
        <authorList>
            <person name="Choi Y.-J."/>
        </authorList>
    </citation>
    <scope>NUCLEOTIDE SEQUENCE</scope>
    <source>
        <strain evidence="2">Japan</strain>
    </source>
</reference>
<dbReference type="Proteomes" id="UP000822476">
    <property type="component" value="Unassembled WGS sequence"/>
</dbReference>
<dbReference type="EMBL" id="JTDE01002057">
    <property type="protein sequence ID" value="KAF7257928.1"/>
    <property type="molecule type" value="Genomic_DNA"/>
</dbReference>
<protein>
    <submittedName>
        <fullName evidence="2">Uncharacterized protein</fullName>
    </submittedName>
</protein>
<comment type="caution">
    <text evidence="2">The sequence shown here is derived from an EMBL/GenBank/DDBJ whole genome shotgun (WGS) entry which is preliminary data.</text>
</comment>
<sequence>MSSQMLSVYLLIFILGTIMRGTTTHYLVKIDGEESFIKDMKTKLEKLLGKHVASEDLISIATDIQYCPDMKTKLEKLLGKHVASEDLISIATDIQYCPDELKNQLVHDISKEHELPPGVENALLKLVLGSGPRQAGSITLLSALTMAHLLMA</sequence>
<organism evidence="2 3">
    <name type="scientific">Paragonimus skrjabini miyazakii</name>
    <dbReference type="NCBI Taxonomy" id="59628"/>
    <lineage>
        <taxon>Eukaryota</taxon>
        <taxon>Metazoa</taxon>
        <taxon>Spiralia</taxon>
        <taxon>Lophotrochozoa</taxon>
        <taxon>Platyhelminthes</taxon>
        <taxon>Trematoda</taxon>
        <taxon>Digenea</taxon>
        <taxon>Plagiorchiida</taxon>
        <taxon>Troglotremata</taxon>
        <taxon>Troglotrematidae</taxon>
        <taxon>Paragonimus</taxon>
    </lineage>
</organism>
<feature type="signal peptide" evidence="1">
    <location>
        <begin position="1"/>
        <end position="24"/>
    </location>
</feature>